<gene>
    <name evidence="5" type="ORF">BDV38DRAFT_247578</name>
</gene>
<sequence length="111" mass="12277">MTSGDKIVAIENGNTSHRTPEQQTYREKRFVSLHTSVAGLEAEVAQMEAQLAETKARLKSDPSTTVQRHITLLHEYNEIKDIGQGLTGLIADARGVRQVEVRREYGVGDGD</sequence>
<dbReference type="RefSeq" id="XP_031913289.1">
    <property type="nucleotide sequence ID" value="XM_032054674.1"/>
</dbReference>
<dbReference type="GO" id="GO:0000709">
    <property type="term" value="P:meiotic joint molecule formation"/>
    <property type="evidence" value="ECO:0007669"/>
    <property type="project" value="TreeGrafter"/>
</dbReference>
<comment type="similarity">
    <text evidence="1">Belongs to the SWI5/SAE3 family.</text>
</comment>
<evidence type="ECO:0000313" key="6">
    <source>
        <dbReference type="Proteomes" id="UP000325672"/>
    </source>
</evidence>
<reference evidence="5 6" key="1">
    <citation type="submission" date="2019-04" db="EMBL/GenBank/DDBJ databases">
        <title>Friends and foes A comparative genomics study of 23 Aspergillus species from section Flavi.</title>
        <authorList>
            <consortium name="DOE Joint Genome Institute"/>
            <person name="Kjaerbolling I."/>
            <person name="Vesth T."/>
            <person name="Frisvad J.C."/>
            <person name="Nybo J.L."/>
            <person name="Theobald S."/>
            <person name="Kildgaard S."/>
            <person name="Isbrandt T."/>
            <person name="Kuo A."/>
            <person name="Sato A."/>
            <person name="Lyhne E.K."/>
            <person name="Kogle M.E."/>
            <person name="Wiebenga A."/>
            <person name="Kun R.S."/>
            <person name="Lubbers R.J."/>
            <person name="Makela M.R."/>
            <person name="Barry K."/>
            <person name="Chovatia M."/>
            <person name="Clum A."/>
            <person name="Daum C."/>
            <person name="Haridas S."/>
            <person name="He G."/>
            <person name="LaButti K."/>
            <person name="Lipzen A."/>
            <person name="Mondo S."/>
            <person name="Riley R."/>
            <person name="Salamov A."/>
            <person name="Simmons B.A."/>
            <person name="Magnuson J.K."/>
            <person name="Henrissat B."/>
            <person name="Mortensen U.H."/>
            <person name="Larsen T.O."/>
            <person name="Devries R.P."/>
            <person name="Grigoriev I.V."/>
            <person name="Machida M."/>
            <person name="Baker S.E."/>
            <person name="Andersen M.R."/>
        </authorList>
    </citation>
    <scope>NUCLEOTIDE SEQUENCE [LARGE SCALE GENOMIC DNA]</scope>
    <source>
        <strain evidence="5 6">CBS 117625</strain>
    </source>
</reference>
<feature type="region of interest" description="Disordered" evidence="4">
    <location>
        <begin position="1"/>
        <end position="23"/>
    </location>
</feature>
<dbReference type="AlphaFoldDB" id="A0A5N6SRC0"/>
<evidence type="ECO:0000256" key="1">
    <source>
        <dbReference type="ARBA" id="ARBA00008060"/>
    </source>
</evidence>
<keyword evidence="3" id="KW-0234">DNA repair</keyword>
<dbReference type="PANTHER" id="PTHR28529">
    <property type="entry name" value="DNA REPAIR PROTEIN SWI5 HOMOLOG"/>
    <property type="match status" value="1"/>
</dbReference>
<dbReference type="GO" id="GO:0032798">
    <property type="term" value="C:Swi5-Sfr1 complex"/>
    <property type="evidence" value="ECO:0007669"/>
    <property type="project" value="TreeGrafter"/>
</dbReference>
<dbReference type="PANTHER" id="PTHR28529:SF2">
    <property type="entry name" value="DNA REPAIR PROTEIN SWI5 HOMOLOG"/>
    <property type="match status" value="1"/>
</dbReference>
<dbReference type="FunFam" id="1.20.5.170:FF:000056">
    <property type="entry name" value="DNA repair protein SWI5 homolog"/>
    <property type="match status" value="1"/>
</dbReference>
<keyword evidence="2" id="KW-0227">DNA damage</keyword>
<dbReference type="OrthoDB" id="255837at2759"/>
<dbReference type="GeneID" id="43638884"/>
<dbReference type="GO" id="GO:0010772">
    <property type="term" value="P:meiotic DNA recombinase assembly involved in reciprocal meiotic recombination"/>
    <property type="evidence" value="ECO:0007669"/>
    <property type="project" value="TreeGrafter"/>
</dbReference>
<keyword evidence="6" id="KW-1185">Reference proteome</keyword>
<evidence type="ECO:0000256" key="2">
    <source>
        <dbReference type="ARBA" id="ARBA00022763"/>
    </source>
</evidence>
<protein>
    <submittedName>
        <fullName evidence="5">Swi5-domain-containing protein</fullName>
    </submittedName>
</protein>
<dbReference type="Pfam" id="PF07061">
    <property type="entry name" value="Swi5"/>
    <property type="match status" value="1"/>
</dbReference>
<dbReference type="Gene3D" id="1.20.5.170">
    <property type="match status" value="1"/>
</dbReference>
<dbReference type="InterPro" id="IPR010760">
    <property type="entry name" value="DNA-repair_Swi5"/>
</dbReference>
<name>A0A5N6SRC0_ASPPS</name>
<accession>A0A5N6SRC0</accession>
<evidence type="ECO:0000313" key="5">
    <source>
        <dbReference type="EMBL" id="KAE8137226.1"/>
    </source>
</evidence>
<dbReference type="GO" id="GO:0034974">
    <property type="term" value="C:Swi5-Swi2 complex"/>
    <property type="evidence" value="ECO:0007669"/>
    <property type="project" value="TreeGrafter"/>
</dbReference>
<evidence type="ECO:0000256" key="4">
    <source>
        <dbReference type="SAM" id="MobiDB-lite"/>
    </source>
</evidence>
<evidence type="ECO:0000256" key="3">
    <source>
        <dbReference type="ARBA" id="ARBA00023204"/>
    </source>
</evidence>
<proteinExistence type="inferred from homology"/>
<organism evidence="5 6">
    <name type="scientific">Aspergillus pseudotamarii</name>
    <dbReference type="NCBI Taxonomy" id="132259"/>
    <lineage>
        <taxon>Eukaryota</taxon>
        <taxon>Fungi</taxon>
        <taxon>Dikarya</taxon>
        <taxon>Ascomycota</taxon>
        <taxon>Pezizomycotina</taxon>
        <taxon>Eurotiomycetes</taxon>
        <taxon>Eurotiomycetidae</taxon>
        <taxon>Eurotiales</taxon>
        <taxon>Aspergillaceae</taxon>
        <taxon>Aspergillus</taxon>
        <taxon>Aspergillus subgen. Circumdati</taxon>
    </lineage>
</organism>
<dbReference type="EMBL" id="ML743579">
    <property type="protein sequence ID" value="KAE8137226.1"/>
    <property type="molecule type" value="Genomic_DNA"/>
</dbReference>
<dbReference type="Proteomes" id="UP000325672">
    <property type="component" value="Unassembled WGS sequence"/>
</dbReference>